<dbReference type="Pfam" id="PF00213">
    <property type="entry name" value="OSCP"/>
    <property type="match status" value="1"/>
</dbReference>
<evidence type="ECO:0000256" key="2">
    <source>
        <dbReference type="ARBA" id="ARBA00022448"/>
    </source>
</evidence>
<keyword evidence="3" id="KW-0375">Hydrogen ion transport</keyword>
<dbReference type="GO" id="GO:0016020">
    <property type="term" value="C:membrane"/>
    <property type="evidence" value="ECO:0007669"/>
    <property type="project" value="UniProtKB-SubCell"/>
</dbReference>
<feature type="compositionally biased region" description="Polar residues" evidence="7">
    <location>
        <begin position="1"/>
        <end position="13"/>
    </location>
</feature>
<dbReference type="OMA" id="KVPNIHE"/>
<name>A0A5P1EB45_ASPOF</name>
<dbReference type="Proteomes" id="UP000243459">
    <property type="component" value="Chromosome 7"/>
</dbReference>
<sequence length="210" mass="22760">MSILNHSIPTNGQPLLPPKSSAAQDASQHLSMARSSQAAHWMKSSEPDPSARSSLVVSSRDVPRTTGSVSSEVFQNGSFESLKIPDMDLEPAAESFLCSLSENEKFVRIFDHSSSSQMNVVLSVSVSSAVKLDSRQIELIARKMQKLTGFRNLKLENIVDPSLIAGFTISYCDDESDVIDLSVKGQLASLAARVESSERIIANNAQSWSS</sequence>
<keyword evidence="9" id="KW-1185">Reference proteome</keyword>
<evidence type="ECO:0000256" key="3">
    <source>
        <dbReference type="ARBA" id="ARBA00022781"/>
    </source>
</evidence>
<evidence type="ECO:0000256" key="4">
    <source>
        <dbReference type="ARBA" id="ARBA00023065"/>
    </source>
</evidence>
<dbReference type="Gramene" id="ONK62983">
    <property type="protein sequence ID" value="ONK62983"/>
    <property type="gene ID" value="A4U43_C07F10180"/>
</dbReference>
<dbReference type="PANTHER" id="PTHR11910">
    <property type="entry name" value="ATP SYNTHASE DELTA CHAIN"/>
    <property type="match status" value="1"/>
</dbReference>
<keyword evidence="6" id="KW-0066">ATP synthesis</keyword>
<proteinExistence type="predicted"/>
<evidence type="ECO:0000256" key="6">
    <source>
        <dbReference type="ARBA" id="ARBA00023310"/>
    </source>
</evidence>
<gene>
    <name evidence="8" type="ORF">A4U43_C07F10180</name>
</gene>
<dbReference type="GO" id="GO:0046933">
    <property type="term" value="F:proton-transporting ATP synthase activity, rotational mechanism"/>
    <property type="evidence" value="ECO:0007669"/>
    <property type="project" value="InterPro"/>
</dbReference>
<dbReference type="InterPro" id="IPR000711">
    <property type="entry name" value="ATPase_OSCP/dsu"/>
</dbReference>
<reference evidence="9" key="1">
    <citation type="journal article" date="2017" name="Nat. Commun.">
        <title>The asparagus genome sheds light on the origin and evolution of a young Y chromosome.</title>
        <authorList>
            <person name="Harkess A."/>
            <person name="Zhou J."/>
            <person name="Xu C."/>
            <person name="Bowers J.E."/>
            <person name="Van der Hulst R."/>
            <person name="Ayyampalayam S."/>
            <person name="Mercati F."/>
            <person name="Riccardi P."/>
            <person name="McKain M.R."/>
            <person name="Kakrana A."/>
            <person name="Tang H."/>
            <person name="Ray J."/>
            <person name="Groenendijk J."/>
            <person name="Arikit S."/>
            <person name="Mathioni S.M."/>
            <person name="Nakano M."/>
            <person name="Shan H."/>
            <person name="Telgmann-Rauber A."/>
            <person name="Kanno A."/>
            <person name="Yue Z."/>
            <person name="Chen H."/>
            <person name="Li W."/>
            <person name="Chen Y."/>
            <person name="Xu X."/>
            <person name="Zhang Y."/>
            <person name="Luo S."/>
            <person name="Chen H."/>
            <person name="Gao J."/>
            <person name="Mao Z."/>
            <person name="Pires J.C."/>
            <person name="Luo M."/>
            <person name="Kudrna D."/>
            <person name="Wing R.A."/>
            <person name="Meyers B.C."/>
            <person name="Yi K."/>
            <person name="Kong H."/>
            <person name="Lavrijsen P."/>
            <person name="Sunseri F."/>
            <person name="Falavigna A."/>
            <person name="Ye Y."/>
            <person name="Leebens-Mack J.H."/>
            <person name="Chen G."/>
        </authorList>
    </citation>
    <scope>NUCLEOTIDE SEQUENCE [LARGE SCALE GENOMIC DNA]</scope>
    <source>
        <strain evidence="9">cv. DH0086</strain>
    </source>
</reference>
<feature type="region of interest" description="Disordered" evidence="7">
    <location>
        <begin position="1"/>
        <end position="69"/>
    </location>
</feature>
<dbReference type="PRINTS" id="PR00125">
    <property type="entry name" value="ATPASEDELTA"/>
</dbReference>
<comment type="subcellular location">
    <subcellularLocation>
        <location evidence="1">Membrane</location>
    </subcellularLocation>
</comment>
<evidence type="ECO:0000313" key="9">
    <source>
        <dbReference type="Proteomes" id="UP000243459"/>
    </source>
</evidence>
<evidence type="ECO:0000313" key="8">
    <source>
        <dbReference type="EMBL" id="ONK62983.1"/>
    </source>
</evidence>
<dbReference type="OrthoDB" id="1262810at2759"/>
<evidence type="ECO:0008006" key="10">
    <source>
        <dbReference type="Google" id="ProtNLM"/>
    </source>
</evidence>
<evidence type="ECO:0000256" key="5">
    <source>
        <dbReference type="ARBA" id="ARBA00023136"/>
    </source>
</evidence>
<dbReference type="EMBL" id="CM007387">
    <property type="protein sequence ID" value="ONK62983.1"/>
    <property type="molecule type" value="Genomic_DNA"/>
</dbReference>
<evidence type="ECO:0000256" key="1">
    <source>
        <dbReference type="ARBA" id="ARBA00004370"/>
    </source>
</evidence>
<keyword evidence="5" id="KW-0472">Membrane</keyword>
<feature type="compositionally biased region" description="Polar residues" evidence="7">
    <location>
        <begin position="21"/>
        <end position="38"/>
    </location>
</feature>
<protein>
    <recommendedName>
        <fullName evidence="10">ATP synthase delta chain, chloroplastic</fullName>
    </recommendedName>
</protein>
<accession>A0A5P1EB45</accession>
<evidence type="ECO:0000256" key="7">
    <source>
        <dbReference type="SAM" id="MobiDB-lite"/>
    </source>
</evidence>
<dbReference type="AlphaFoldDB" id="A0A5P1EB45"/>
<keyword evidence="4" id="KW-0406">Ion transport</keyword>
<keyword evidence="2" id="KW-0813">Transport</keyword>
<organism evidence="8 9">
    <name type="scientific">Asparagus officinalis</name>
    <name type="common">Garden asparagus</name>
    <dbReference type="NCBI Taxonomy" id="4686"/>
    <lineage>
        <taxon>Eukaryota</taxon>
        <taxon>Viridiplantae</taxon>
        <taxon>Streptophyta</taxon>
        <taxon>Embryophyta</taxon>
        <taxon>Tracheophyta</taxon>
        <taxon>Spermatophyta</taxon>
        <taxon>Magnoliopsida</taxon>
        <taxon>Liliopsida</taxon>
        <taxon>Asparagales</taxon>
        <taxon>Asparagaceae</taxon>
        <taxon>Asparagoideae</taxon>
        <taxon>Asparagus</taxon>
    </lineage>
</organism>